<dbReference type="SUPFAM" id="SSF53067">
    <property type="entry name" value="Actin-like ATPase domain"/>
    <property type="match status" value="2"/>
</dbReference>
<dbReference type="GO" id="GO:0009898">
    <property type="term" value="C:cytoplasmic side of plasma membrane"/>
    <property type="evidence" value="ECO:0007669"/>
    <property type="project" value="TreeGrafter"/>
</dbReference>
<dbReference type="InterPro" id="IPR043129">
    <property type="entry name" value="ATPase_NBD"/>
</dbReference>
<dbReference type="PIRSF" id="PIRSF003101">
    <property type="entry name" value="FtsA"/>
    <property type="match status" value="1"/>
</dbReference>
<keyword evidence="4" id="KW-0131">Cell cycle</keyword>
<accession>A0A7C0Z9I1</accession>
<dbReference type="Proteomes" id="UP000885847">
    <property type="component" value="Unassembled WGS sequence"/>
</dbReference>
<evidence type="ECO:0000256" key="1">
    <source>
        <dbReference type="ARBA" id="ARBA00022475"/>
    </source>
</evidence>
<sequence length="384" mass="41136">MARDREIVVGLDVGTTKIAAVISRISSNGEVNIIGVGTSPSRGLKNGTVVNMDETVMSIQKAMEEAERIAGVQVRNVVTGISGEHIRTIDANGVIAVSSESGEISKEDVERAMENAKEITLTTGRLLHEIPKEYIVDHQPGIKNPVGMFGKRLELRANLIVGDVNAVNNIVRCVERAGYGVSDVVLQSLASSYSVLEPDEKDLGVILMDIGGGTTDIALFLNGTLNRNFIVPLGGENITSDLAKGLKTSREVAEKIKVKYGAASKEFIEDPEVLVPVPGIAGREEKNVSIDIVVNIISMRLQEILEFAYMEIKDVIPFELLTAGLVITGGTAKLKGIGKVAEEVFGLPVKMGIPEKGLFGLKDIVHDPAFATAVGLILYSLQHE</sequence>
<dbReference type="HAMAP" id="MF_02033">
    <property type="entry name" value="FtsA"/>
    <property type="match status" value="1"/>
</dbReference>
<dbReference type="CDD" id="cd24048">
    <property type="entry name" value="ASKHA_NBD_FtsA"/>
    <property type="match status" value="1"/>
</dbReference>
<evidence type="ECO:0000256" key="2">
    <source>
        <dbReference type="ARBA" id="ARBA00022618"/>
    </source>
</evidence>
<dbReference type="PANTHER" id="PTHR32432:SF4">
    <property type="entry name" value="CELL DIVISION PROTEIN FTSA"/>
    <property type="match status" value="1"/>
</dbReference>
<keyword evidence="3" id="KW-0472">Membrane</keyword>
<proteinExistence type="inferred from homology"/>
<feature type="non-terminal residue" evidence="6">
    <location>
        <position position="384"/>
    </location>
</feature>
<dbReference type="EMBL" id="DQWE01000177">
    <property type="protein sequence ID" value="HDI82890.1"/>
    <property type="molecule type" value="Genomic_DNA"/>
</dbReference>
<dbReference type="SMART" id="SM00842">
    <property type="entry name" value="FtsA"/>
    <property type="match status" value="1"/>
</dbReference>
<dbReference type="Pfam" id="PF02491">
    <property type="entry name" value="SHS2_FTSA"/>
    <property type="match status" value="1"/>
</dbReference>
<dbReference type="NCBIfam" id="TIGR01174">
    <property type="entry name" value="ftsA"/>
    <property type="match status" value="1"/>
</dbReference>
<dbReference type="InterPro" id="IPR020823">
    <property type="entry name" value="Cell_div_FtsA"/>
</dbReference>
<gene>
    <name evidence="6" type="primary">ftsA</name>
    <name evidence="6" type="ORF">ENF18_03750</name>
</gene>
<evidence type="ECO:0000256" key="4">
    <source>
        <dbReference type="ARBA" id="ARBA00023306"/>
    </source>
</evidence>
<dbReference type="AlphaFoldDB" id="A0A7C0Z9I1"/>
<evidence type="ECO:0000259" key="5">
    <source>
        <dbReference type="SMART" id="SM00842"/>
    </source>
</evidence>
<name>A0A7C0Z9I1_UNCW3</name>
<reference evidence="6" key="1">
    <citation type="journal article" date="2020" name="mSystems">
        <title>Genome- and Community-Level Interaction Insights into Carbon Utilization and Element Cycling Functions of Hydrothermarchaeota in Hydrothermal Sediment.</title>
        <authorList>
            <person name="Zhou Z."/>
            <person name="Liu Y."/>
            <person name="Xu W."/>
            <person name="Pan J."/>
            <person name="Luo Z.H."/>
            <person name="Li M."/>
        </authorList>
    </citation>
    <scope>NUCLEOTIDE SEQUENCE [LARGE SCALE GENOMIC DNA]</scope>
    <source>
        <strain evidence="6">HyVt-102</strain>
    </source>
</reference>
<dbReference type="Gene3D" id="3.30.420.40">
    <property type="match status" value="2"/>
</dbReference>
<feature type="domain" description="SHS2" evidence="5">
    <location>
        <begin position="8"/>
        <end position="195"/>
    </location>
</feature>
<evidence type="ECO:0000313" key="6">
    <source>
        <dbReference type="EMBL" id="HDI82890.1"/>
    </source>
</evidence>
<organism evidence="6">
    <name type="scientific">candidate division WOR-3 bacterium</name>
    <dbReference type="NCBI Taxonomy" id="2052148"/>
    <lineage>
        <taxon>Bacteria</taxon>
        <taxon>Bacteria division WOR-3</taxon>
    </lineage>
</organism>
<protein>
    <submittedName>
        <fullName evidence="6">Cell division protein FtsA</fullName>
    </submittedName>
</protein>
<dbReference type="GO" id="GO:0051301">
    <property type="term" value="P:cell division"/>
    <property type="evidence" value="ECO:0007669"/>
    <property type="project" value="UniProtKB-KW"/>
</dbReference>
<dbReference type="PANTHER" id="PTHR32432">
    <property type="entry name" value="CELL DIVISION PROTEIN FTSA-RELATED"/>
    <property type="match status" value="1"/>
</dbReference>
<comment type="caution">
    <text evidence="6">The sequence shown here is derived from an EMBL/GenBank/DDBJ whole genome shotgun (WGS) entry which is preliminary data.</text>
</comment>
<dbReference type="Gene3D" id="3.30.1490.110">
    <property type="match status" value="1"/>
</dbReference>
<dbReference type="Pfam" id="PF14450">
    <property type="entry name" value="FtsA"/>
    <property type="match status" value="2"/>
</dbReference>
<dbReference type="GO" id="GO:0032153">
    <property type="term" value="C:cell division site"/>
    <property type="evidence" value="ECO:0007669"/>
    <property type="project" value="TreeGrafter"/>
</dbReference>
<evidence type="ECO:0000256" key="3">
    <source>
        <dbReference type="ARBA" id="ARBA00023136"/>
    </source>
</evidence>
<keyword evidence="1" id="KW-1003">Cell membrane</keyword>
<dbReference type="InterPro" id="IPR050696">
    <property type="entry name" value="FtsA/MreB"/>
</dbReference>
<keyword evidence="2 6" id="KW-0132">Cell division</keyword>
<dbReference type="InterPro" id="IPR003494">
    <property type="entry name" value="SHS2_FtsA"/>
</dbReference>